<accession>A0A1M5KKC1</accession>
<sequence>MKTHGPIDAFNTQSKTIRLEKKTGGVGIIYGRDNVFLTYVDKKTRMGGD</sequence>
<gene>
    <name evidence="1" type="ORF">SAMN04488109_0691</name>
</gene>
<dbReference type="Proteomes" id="UP000184212">
    <property type="component" value="Unassembled WGS sequence"/>
</dbReference>
<dbReference type="AlphaFoldDB" id="A0A1M5KKC1"/>
<evidence type="ECO:0000313" key="2">
    <source>
        <dbReference type="Proteomes" id="UP000184212"/>
    </source>
</evidence>
<keyword evidence="2" id="KW-1185">Reference proteome</keyword>
<evidence type="ECO:0000313" key="1">
    <source>
        <dbReference type="EMBL" id="SHG53120.1"/>
    </source>
</evidence>
<name>A0A1M5KKC1_9BACT</name>
<proteinExistence type="predicted"/>
<organism evidence="1 2">
    <name type="scientific">Chryseolinea serpens</name>
    <dbReference type="NCBI Taxonomy" id="947013"/>
    <lineage>
        <taxon>Bacteria</taxon>
        <taxon>Pseudomonadati</taxon>
        <taxon>Bacteroidota</taxon>
        <taxon>Cytophagia</taxon>
        <taxon>Cytophagales</taxon>
        <taxon>Fulvivirgaceae</taxon>
        <taxon>Chryseolinea</taxon>
    </lineage>
</organism>
<dbReference type="STRING" id="947013.SAMN04488109_0691"/>
<reference evidence="1 2" key="1">
    <citation type="submission" date="2016-11" db="EMBL/GenBank/DDBJ databases">
        <authorList>
            <person name="Jaros S."/>
            <person name="Januszkiewicz K."/>
            <person name="Wedrychowicz H."/>
        </authorList>
    </citation>
    <scope>NUCLEOTIDE SEQUENCE [LARGE SCALE GENOMIC DNA]</scope>
    <source>
        <strain evidence="1 2">DSM 24574</strain>
    </source>
</reference>
<protein>
    <submittedName>
        <fullName evidence="1">Uncharacterized protein</fullName>
    </submittedName>
</protein>
<dbReference type="EMBL" id="FQWQ01000001">
    <property type="protein sequence ID" value="SHG53120.1"/>
    <property type="molecule type" value="Genomic_DNA"/>
</dbReference>
<dbReference type="RefSeq" id="WP_178377008.1">
    <property type="nucleotide sequence ID" value="NZ_FQWQ01000001.1"/>
</dbReference>